<evidence type="ECO:0000313" key="2">
    <source>
        <dbReference type="Proteomes" id="UP000324800"/>
    </source>
</evidence>
<dbReference type="AlphaFoldDB" id="A0A5J4TVA2"/>
<dbReference type="EMBL" id="SNRW01024836">
    <property type="protein sequence ID" value="KAA6361960.1"/>
    <property type="molecule type" value="Genomic_DNA"/>
</dbReference>
<gene>
    <name evidence="1" type="ORF">EZS28_042511</name>
</gene>
<protein>
    <submittedName>
        <fullName evidence="1">Uncharacterized protein</fullName>
    </submittedName>
</protein>
<feature type="non-terminal residue" evidence="1">
    <location>
        <position position="53"/>
    </location>
</feature>
<evidence type="ECO:0000313" key="1">
    <source>
        <dbReference type="EMBL" id="KAA6361960.1"/>
    </source>
</evidence>
<sequence length="53" mass="6295">MKVAQDIRATFEERETIREQCIEIVSEICQHCNKHIQYKVLIEMRFAQSLTLA</sequence>
<comment type="caution">
    <text evidence="1">The sequence shown here is derived from an EMBL/GenBank/DDBJ whole genome shotgun (WGS) entry which is preliminary data.</text>
</comment>
<organism evidence="1 2">
    <name type="scientific">Streblomastix strix</name>
    <dbReference type="NCBI Taxonomy" id="222440"/>
    <lineage>
        <taxon>Eukaryota</taxon>
        <taxon>Metamonada</taxon>
        <taxon>Preaxostyla</taxon>
        <taxon>Oxymonadida</taxon>
        <taxon>Streblomastigidae</taxon>
        <taxon>Streblomastix</taxon>
    </lineage>
</organism>
<name>A0A5J4TVA2_9EUKA</name>
<reference evidence="1 2" key="1">
    <citation type="submission" date="2019-03" db="EMBL/GenBank/DDBJ databases">
        <title>Single cell metagenomics reveals metabolic interactions within the superorganism composed of flagellate Streblomastix strix and complex community of Bacteroidetes bacteria on its surface.</title>
        <authorList>
            <person name="Treitli S.C."/>
            <person name="Kolisko M."/>
            <person name="Husnik F."/>
            <person name="Keeling P."/>
            <person name="Hampl V."/>
        </authorList>
    </citation>
    <scope>NUCLEOTIDE SEQUENCE [LARGE SCALE GENOMIC DNA]</scope>
    <source>
        <strain evidence="1">ST1C</strain>
    </source>
</reference>
<dbReference type="Proteomes" id="UP000324800">
    <property type="component" value="Unassembled WGS sequence"/>
</dbReference>
<proteinExistence type="predicted"/>
<accession>A0A5J4TVA2</accession>